<proteinExistence type="predicted"/>
<accession>A0ABU0HVL3</accession>
<dbReference type="EMBL" id="JAUSVP010000002">
    <property type="protein sequence ID" value="MDQ0446370.1"/>
    <property type="molecule type" value="Genomic_DNA"/>
</dbReference>
<reference evidence="1 2" key="1">
    <citation type="submission" date="2023-07" db="EMBL/GenBank/DDBJ databases">
        <title>Genomic Encyclopedia of Type Strains, Phase IV (KMG-IV): sequencing the most valuable type-strain genomes for metagenomic binning, comparative biology and taxonomic classification.</title>
        <authorList>
            <person name="Goeker M."/>
        </authorList>
    </citation>
    <scope>NUCLEOTIDE SEQUENCE [LARGE SCALE GENOMIC DNA]</scope>
    <source>
        <strain evidence="1 2">DSM 19013</strain>
    </source>
</reference>
<organism evidence="1 2">
    <name type="scientific">Methylobacterium aerolatum</name>
    <dbReference type="NCBI Taxonomy" id="418708"/>
    <lineage>
        <taxon>Bacteria</taxon>
        <taxon>Pseudomonadati</taxon>
        <taxon>Pseudomonadota</taxon>
        <taxon>Alphaproteobacteria</taxon>
        <taxon>Hyphomicrobiales</taxon>
        <taxon>Methylobacteriaceae</taxon>
        <taxon>Methylobacterium</taxon>
    </lineage>
</organism>
<sequence length="224" mass="25544">MATVTCAPLVVRTNERPNDSNSRLAHHGWFQYWRARDPIAYRGMLAFDFLVLAAVHPDVVDIRQHARPIQWWNGRQWEEYRPRYELTLADRPTKTERRVDVEVLSSVDLAQQRLKYGRISRECREEGRRFLVFTEKSLRAEPRQTNARLVLAQAGEGLVSDHDLELVRGAVDQGVSLTLNDMVASGVLPYPRAYAAALNLVARGELSFRPSRLFDGDTCLAGRA</sequence>
<protein>
    <recommendedName>
        <fullName evidence="3">TnsA-like heteromeric transposase endonuclease subunit</fullName>
    </recommendedName>
</protein>
<dbReference type="Proteomes" id="UP001231124">
    <property type="component" value="Unassembled WGS sequence"/>
</dbReference>
<evidence type="ECO:0000313" key="1">
    <source>
        <dbReference type="EMBL" id="MDQ0446370.1"/>
    </source>
</evidence>
<evidence type="ECO:0008006" key="3">
    <source>
        <dbReference type="Google" id="ProtNLM"/>
    </source>
</evidence>
<dbReference type="RefSeq" id="WP_238201265.1">
    <property type="nucleotide sequence ID" value="NZ_BPQE01000002.1"/>
</dbReference>
<gene>
    <name evidence="1" type="ORF">QO012_000859</name>
</gene>
<comment type="caution">
    <text evidence="1">The sequence shown here is derived from an EMBL/GenBank/DDBJ whole genome shotgun (WGS) entry which is preliminary data.</text>
</comment>
<name>A0ABU0HVL3_9HYPH</name>
<keyword evidence="2" id="KW-1185">Reference proteome</keyword>
<evidence type="ECO:0000313" key="2">
    <source>
        <dbReference type="Proteomes" id="UP001231124"/>
    </source>
</evidence>